<dbReference type="KEGG" id="spu:100893340"/>
<dbReference type="OMA" id="LKEAQCG"/>
<protein>
    <recommendedName>
        <fullName evidence="1">Death domain-containing protein</fullName>
    </recommendedName>
</protein>
<dbReference type="InterPro" id="IPR000488">
    <property type="entry name" value="Death_dom"/>
</dbReference>
<dbReference type="InterPro" id="IPR011029">
    <property type="entry name" value="DEATH-like_dom_sf"/>
</dbReference>
<dbReference type="RefSeq" id="XP_003726957.1">
    <property type="nucleotide sequence ID" value="XM_003726909.2"/>
</dbReference>
<dbReference type="PROSITE" id="PS50017">
    <property type="entry name" value="DEATH_DOMAIN"/>
    <property type="match status" value="2"/>
</dbReference>
<dbReference type="OrthoDB" id="10172967at2759"/>
<name>A0A7M7GHI7_STRPU</name>
<dbReference type="SUPFAM" id="SSF47986">
    <property type="entry name" value="DEATH domain"/>
    <property type="match status" value="2"/>
</dbReference>
<sequence>MSSVDINDFDDILKKIAEDIFKKSDIDNLGKALGFGPAEIGRKTDENARQGGNYMGTLDLLRTWRNKQTPSTENAALREALLKAGFDNLAAKYLNTPITVGNPTLPPSSERIVTDKELRKLAGCLPADSYTDVAIHLGLQYTDYDNIKLQNQSSFKDANFKMLMKWKTDKGGKVGVLDEALKEAQCGGLEYKDM</sequence>
<dbReference type="Pfam" id="PF00531">
    <property type="entry name" value="Death"/>
    <property type="match status" value="1"/>
</dbReference>
<reference evidence="2" key="2">
    <citation type="submission" date="2021-01" db="UniProtKB">
        <authorList>
            <consortium name="EnsemblMetazoa"/>
        </authorList>
    </citation>
    <scope>IDENTIFICATION</scope>
</reference>
<dbReference type="PANTHER" id="PTHR24407:SF14">
    <property type="entry name" value="SIR2-LIKE DOMAIN-CONTAINING PROTEIN"/>
    <property type="match status" value="1"/>
</dbReference>
<evidence type="ECO:0000313" key="2">
    <source>
        <dbReference type="EnsemblMetazoa" id="XP_003726957"/>
    </source>
</evidence>
<dbReference type="EnsemblMetazoa" id="XM_003726909">
    <property type="protein sequence ID" value="XP_003726957"/>
    <property type="gene ID" value="LOC100893340"/>
</dbReference>
<dbReference type="GO" id="GO:0007165">
    <property type="term" value="P:signal transduction"/>
    <property type="evidence" value="ECO:0007669"/>
    <property type="project" value="InterPro"/>
</dbReference>
<reference evidence="3" key="1">
    <citation type="submission" date="2015-02" db="EMBL/GenBank/DDBJ databases">
        <title>Genome sequencing for Strongylocentrotus purpuratus.</title>
        <authorList>
            <person name="Murali S."/>
            <person name="Liu Y."/>
            <person name="Vee V."/>
            <person name="English A."/>
            <person name="Wang M."/>
            <person name="Skinner E."/>
            <person name="Han Y."/>
            <person name="Muzny D.M."/>
            <person name="Worley K.C."/>
            <person name="Gibbs R.A."/>
        </authorList>
    </citation>
    <scope>NUCLEOTIDE SEQUENCE</scope>
</reference>
<evidence type="ECO:0000259" key="1">
    <source>
        <dbReference type="PROSITE" id="PS50017"/>
    </source>
</evidence>
<accession>A0A7M7GHI7</accession>
<dbReference type="CDD" id="cd01670">
    <property type="entry name" value="Death"/>
    <property type="match status" value="1"/>
</dbReference>
<feature type="domain" description="Death" evidence="1">
    <location>
        <begin position="29"/>
        <end position="97"/>
    </location>
</feature>
<dbReference type="Gene3D" id="1.10.533.10">
    <property type="entry name" value="Death Domain, Fas"/>
    <property type="match status" value="2"/>
</dbReference>
<keyword evidence="3" id="KW-1185">Reference proteome</keyword>
<dbReference type="InParanoid" id="A0A7M7GHI7"/>
<dbReference type="AlphaFoldDB" id="A0A7M7GHI7"/>
<proteinExistence type="predicted"/>
<organism evidence="2 3">
    <name type="scientific">Strongylocentrotus purpuratus</name>
    <name type="common">Purple sea urchin</name>
    <dbReference type="NCBI Taxonomy" id="7668"/>
    <lineage>
        <taxon>Eukaryota</taxon>
        <taxon>Metazoa</taxon>
        <taxon>Echinodermata</taxon>
        <taxon>Eleutherozoa</taxon>
        <taxon>Echinozoa</taxon>
        <taxon>Echinoidea</taxon>
        <taxon>Euechinoidea</taxon>
        <taxon>Echinacea</taxon>
        <taxon>Camarodonta</taxon>
        <taxon>Echinidea</taxon>
        <taxon>Strongylocentrotidae</taxon>
        <taxon>Strongylocentrotus</taxon>
    </lineage>
</organism>
<dbReference type="Proteomes" id="UP000007110">
    <property type="component" value="Unassembled WGS sequence"/>
</dbReference>
<evidence type="ECO:0000313" key="3">
    <source>
        <dbReference type="Proteomes" id="UP000007110"/>
    </source>
</evidence>
<dbReference type="GeneID" id="100893340"/>
<dbReference type="PANTHER" id="PTHR24407">
    <property type="entry name" value="PROTEIN KINASE DOMAIN-CONTAINING PROTEIN"/>
    <property type="match status" value="1"/>
</dbReference>
<feature type="domain" description="Death" evidence="1">
    <location>
        <begin position="129"/>
        <end position="185"/>
    </location>
</feature>